<evidence type="ECO:0000313" key="3">
    <source>
        <dbReference type="EMBL" id="TQR11708.1"/>
    </source>
</evidence>
<sequence length="253" mass="26630">MRVKAQTAIITGAASGIGAESAIYLAREGANIVLVDLNSCAKTIDRIRTMNSEAKVLECLGDIRDAEFVKATVARAADTFGELHILVNNAGTAGRLSIEDMTVDVWDRDLDTNVKAAFLFIQAVVYPHMMEQKYGRIVNISSISGINGGAVSGDGGETRRSGPAYAASKGAVIALTKWVAKELGESGITCNSVAPGATATAITSGVDYDFSRQVVKRMGTPEDIAEAVLYFASSESSYTTGQVLQVDGGYNFG</sequence>
<keyword evidence="2" id="KW-0560">Oxidoreductase</keyword>
<dbReference type="RefSeq" id="WP_142539493.1">
    <property type="nucleotide sequence ID" value="NZ_BMIE01000001.1"/>
</dbReference>
<dbReference type="FunFam" id="3.40.50.720:FF:000084">
    <property type="entry name" value="Short-chain dehydrogenase reductase"/>
    <property type="match status" value="1"/>
</dbReference>
<dbReference type="Gene3D" id="3.40.50.720">
    <property type="entry name" value="NAD(P)-binding Rossmann-like Domain"/>
    <property type="match status" value="1"/>
</dbReference>
<dbReference type="Pfam" id="PF13561">
    <property type="entry name" value="adh_short_C2"/>
    <property type="match status" value="1"/>
</dbReference>
<dbReference type="EMBL" id="VDGH01000008">
    <property type="protein sequence ID" value="TQR11708.1"/>
    <property type="molecule type" value="Genomic_DNA"/>
</dbReference>
<dbReference type="OrthoDB" id="9804774at2"/>
<keyword evidence="4" id="KW-1185">Reference proteome</keyword>
<evidence type="ECO:0000313" key="4">
    <source>
        <dbReference type="Proteomes" id="UP000317316"/>
    </source>
</evidence>
<dbReference type="InterPro" id="IPR036291">
    <property type="entry name" value="NAD(P)-bd_dom_sf"/>
</dbReference>
<dbReference type="AlphaFoldDB" id="A0A544T2P3"/>
<dbReference type="GO" id="GO:0016616">
    <property type="term" value="F:oxidoreductase activity, acting on the CH-OH group of donors, NAD or NADP as acceptor"/>
    <property type="evidence" value="ECO:0007669"/>
    <property type="project" value="TreeGrafter"/>
</dbReference>
<reference evidence="3 4" key="1">
    <citation type="submission" date="2019-05" db="EMBL/GenBank/DDBJ databases">
        <title>Psychrobacillus vulpis sp. nov., a new species isolated from feces of a red fox that inhabits in The Tablas de Daimiel Natural Park, Albacete, Spain.</title>
        <authorList>
            <person name="Rodriguez M."/>
            <person name="Reina J.C."/>
            <person name="Bejar V."/>
            <person name="Llamas I."/>
        </authorList>
    </citation>
    <scope>NUCLEOTIDE SEQUENCE [LARGE SCALE GENOMIC DNA]</scope>
    <source>
        <strain evidence="3 4">NEAU-3TGS17</strain>
    </source>
</reference>
<comment type="caution">
    <text evidence="3">The sequence shown here is derived from an EMBL/GenBank/DDBJ whole genome shotgun (WGS) entry which is preliminary data.</text>
</comment>
<dbReference type="PRINTS" id="PR00081">
    <property type="entry name" value="GDHRDH"/>
</dbReference>
<dbReference type="CDD" id="cd05233">
    <property type="entry name" value="SDR_c"/>
    <property type="match status" value="1"/>
</dbReference>
<dbReference type="PANTHER" id="PTHR42760:SF133">
    <property type="entry name" value="3-OXOACYL-[ACYL-CARRIER-PROTEIN] REDUCTASE"/>
    <property type="match status" value="1"/>
</dbReference>
<dbReference type="PRINTS" id="PR00080">
    <property type="entry name" value="SDRFAMILY"/>
</dbReference>
<dbReference type="InterPro" id="IPR020904">
    <property type="entry name" value="Sc_DH/Rdtase_CS"/>
</dbReference>
<protein>
    <submittedName>
        <fullName evidence="3">SDR family oxidoreductase</fullName>
    </submittedName>
</protein>
<gene>
    <name evidence="3" type="ORF">FG382_13905</name>
</gene>
<evidence type="ECO:0000256" key="1">
    <source>
        <dbReference type="ARBA" id="ARBA00006484"/>
    </source>
</evidence>
<dbReference type="PANTHER" id="PTHR42760">
    <property type="entry name" value="SHORT-CHAIN DEHYDROGENASES/REDUCTASES FAMILY MEMBER"/>
    <property type="match status" value="1"/>
</dbReference>
<dbReference type="Proteomes" id="UP000317316">
    <property type="component" value="Unassembled WGS sequence"/>
</dbReference>
<evidence type="ECO:0000256" key="2">
    <source>
        <dbReference type="ARBA" id="ARBA00023002"/>
    </source>
</evidence>
<organism evidence="3 4">
    <name type="scientific">Psychrobacillus lasiicapitis</name>
    <dbReference type="NCBI Taxonomy" id="1636719"/>
    <lineage>
        <taxon>Bacteria</taxon>
        <taxon>Bacillati</taxon>
        <taxon>Bacillota</taxon>
        <taxon>Bacilli</taxon>
        <taxon>Bacillales</taxon>
        <taxon>Bacillaceae</taxon>
        <taxon>Psychrobacillus</taxon>
    </lineage>
</organism>
<comment type="similarity">
    <text evidence="1">Belongs to the short-chain dehydrogenases/reductases (SDR) family.</text>
</comment>
<accession>A0A544T2P3</accession>
<dbReference type="GO" id="GO:0008206">
    <property type="term" value="P:bile acid metabolic process"/>
    <property type="evidence" value="ECO:0007669"/>
    <property type="project" value="UniProtKB-ARBA"/>
</dbReference>
<dbReference type="InterPro" id="IPR002347">
    <property type="entry name" value="SDR_fam"/>
</dbReference>
<dbReference type="SUPFAM" id="SSF51735">
    <property type="entry name" value="NAD(P)-binding Rossmann-fold domains"/>
    <property type="match status" value="1"/>
</dbReference>
<proteinExistence type="inferred from homology"/>
<dbReference type="PROSITE" id="PS00061">
    <property type="entry name" value="ADH_SHORT"/>
    <property type="match status" value="1"/>
</dbReference>
<name>A0A544T2P3_9BACI</name>